<dbReference type="OrthoDB" id="4159781at2759"/>
<name>A0A2K0T137_9HYPO</name>
<proteinExistence type="predicted"/>
<accession>A0A2K0T137</accession>
<keyword evidence="1" id="KW-0539">Nucleus</keyword>
<feature type="compositionally biased region" description="Low complexity" evidence="2">
    <location>
        <begin position="8"/>
        <end position="25"/>
    </location>
</feature>
<evidence type="ECO:0000313" key="4">
    <source>
        <dbReference type="Proteomes" id="UP000236546"/>
    </source>
</evidence>
<sequence>MDPLKDTNSAAGSRNASPSSSSGSNLLFINSTEPARGRPRDQATTRQIRQHVMRDIGKARRKPRRNPQVDLGVHSPKRIAGPSTASCTCTAVGLNQALCDSCTQLAAGAAILPPLSRPFWDQHPLAMMEHNWGMDAFAAYGLALAVNWEQSYTDPSISRFWFPFAFQASDFCRDFLTGPEVRAAIHSQSKERSQAFALARFMEVTSCINRRLLLPDVSAATAINVVQAVMGCICYNFIVSDFEQARVHLSGLKVMISARGGIESLANNSQVLMMLFWVDTLSSLIFDQKPRFPMPTLLIPPLPNEELPQILTTLEPNLGRLCSDTDTHHRAIASAFQDIWCVCKIIRPKLELLGDNLWREEVYIGTQLNPIAYRILDSDAQTHTDTSFCMLEALRLGMLLWILGIKQKAQSYPCSPASYITRLLLHLQNPSMANLTQHSPYFIPYQLWLLFICATMTLDPTDKAIALQLVARIMNETRWTWIDVTVYMQQLPWISEFRVYNESLAAEVELYRDVTSFV</sequence>
<organism evidence="3 4">
    <name type="scientific">Trichoderma gamsii</name>
    <dbReference type="NCBI Taxonomy" id="398673"/>
    <lineage>
        <taxon>Eukaryota</taxon>
        <taxon>Fungi</taxon>
        <taxon>Dikarya</taxon>
        <taxon>Ascomycota</taxon>
        <taxon>Pezizomycotina</taxon>
        <taxon>Sordariomycetes</taxon>
        <taxon>Hypocreomycetidae</taxon>
        <taxon>Hypocreales</taxon>
        <taxon>Hypocreaceae</taxon>
        <taxon>Trichoderma</taxon>
    </lineage>
</organism>
<dbReference type="Pfam" id="PF11951">
    <property type="entry name" value="Fungal_trans_2"/>
    <property type="match status" value="1"/>
</dbReference>
<gene>
    <name evidence="3" type="ORF">TGAMA5MH_08912</name>
</gene>
<dbReference type="EMBL" id="MTYH01000091">
    <property type="protein sequence ID" value="PNP39235.1"/>
    <property type="molecule type" value="Genomic_DNA"/>
</dbReference>
<dbReference type="PANTHER" id="PTHR37540:SF5">
    <property type="entry name" value="TRANSCRIPTION FACTOR DOMAIN-CONTAINING PROTEIN"/>
    <property type="match status" value="1"/>
</dbReference>
<dbReference type="PANTHER" id="PTHR37540">
    <property type="entry name" value="TRANSCRIPTION FACTOR (ACR-2), PUTATIVE-RELATED-RELATED"/>
    <property type="match status" value="1"/>
</dbReference>
<dbReference type="Proteomes" id="UP000236546">
    <property type="component" value="Unassembled WGS sequence"/>
</dbReference>
<comment type="caution">
    <text evidence="3">The sequence shown here is derived from an EMBL/GenBank/DDBJ whole genome shotgun (WGS) entry which is preliminary data.</text>
</comment>
<evidence type="ECO:0000313" key="3">
    <source>
        <dbReference type="EMBL" id="PNP39235.1"/>
    </source>
</evidence>
<evidence type="ECO:0000256" key="2">
    <source>
        <dbReference type="SAM" id="MobiDB-lite"/>
    </source>
</evidence>
<dbReference type="InterPro" id="IPR021858">
    <property type="entry name" value="Fun_TF"/>
</dbReference>
<protein>
    <submittedName>
        <fullName evidence="3">Uncharacterized protein</fullName>
    </submittedName>
</protein>
<reference evidence="3 4" key="1">
    <citation type="submission" date="2017-02" db="EMBL/GenBank/DDBJ databases">
        <title>Genomes of Trichoderma spp. with biocontrol activity.</title>
        <authorList>
            <person name="Gardiner D."/>
            <person name="Kazan K."/>
            <person name="Vos C."/>
            <person name="Harvey P."/>
        </authorList>
    </citation>
    <scope>NUCLEOTIDE SEQUENCE [LARGE SCALE GENOMIC DNA]</scope>
    <source>
        <strain evidence="3 4">A5MH</strain>
    </source>
</reference>
<dbReference type="AlphaFoldDB" id="A0A2K0T137"/>
<evidence type="ECO:0000256" key="1">
    <source>
        <dbReference type="ARBA" id="ARBA00023242"/>
    </source>
</evidence>
<feature type="region of interest" description="Disordered" evidence="2">
    <location>
        <begin position="1"/>
        <end position="77"/>
    </location>
</feature>